<keyword evidence="1" id="KW-0812">Transmembrane</keyword>
<evidence type="ECO:0000259" key="2">
    <source>
        <dbReference type="SMART" id="SM00198"/>
    </source>
</evidence>
<dbReference type="InterPro" id="IPR018244">
    <property type="entry name" value="Allrgn_V5/Tpx1_CS"/>
</dbReference>
<dbReference type="Pfam" id="PF00188">
    <property type="entry name" value="CAP"/>
    <property type="match status" value="1"/>
</dbReference>
<evidence type="ECO:0000313" key="3">
    <source>
        <dbReference type="EMBL" id="PFH32384.1"/>
    </source>
</evidence>
<dbReference type="Proteomes" id="UP000224006">
    <property type="component" value="Chromosome X"/>
</dbReference>
<dbReference type="RefSeq" id="XP_029216393.1">
    <property type="nucleotide sequence ID" value="XM_029360417.1"/>
</dbReference>
<dbReference type="AlphaFoldDB" id="A0A2A9M5A9"/>
<dbReference type="InterPro" id="IPR001283">
    <property type="entry name" value="CRISP-related"/>
</dbReference>
<feature type="transmembrane region" description="Helical" evidence="1">
    <location>
        <begin position="247"/>
        <end position="271"/>
    </location>
</feature>
<dbReference type="SUPFAM" id="SSF55797">
    <property type="entry name" value="PR-1-like"/>
    <property type="match status" value="1"/>
</dbReference>
<dbReference type="PROSITE" id="PS01009">
    <property type="entry name" value="CRISP_1"/>
    <property type="match status" value="1"/>
</dbReference>
<dbReference type="VEuPathDB" id="ToxoDB:BESB_017020"/>
<name>A0A2A9M5A9_BESBE</name>
<dbReference type="Gene3D" id="3.40.33.10">
    <property type="entry name" value="CAP"/>
    <property type="match status" value="1"/>
</dbReference>
<gene>
    <name evidence="3" type="ORF">BESB_017020</name>
</gene>
<keyword evidence="1" id="KW-1133">Transmembrane helix</keyword>
<dbReference type="KEGG" id="bbes:BESB_017020"/>
<dbReference type="STRING" id="94643.A0A2A9M5A9"/>
<dbReference type="OrthoDB" id="337038at2759"/>
<evidence type="ECO:0000313" key="4">
    <source>
        <dbReference type="Proteomes" id="UP000224006"/>
    </source>
</evidence>
<dbReference type="EMBL" id="NWUJ01000011">
    <property type="protein sequence ID" value="PFH32384.1"/>
    <property type="molecule type" value="Genomic_DNA"/>
</dbReference>
<sequence length="272" mass="29029">MLIHLAYHPHWPLPKLTAQHIGVRVTASSEPGFFAMPIKVGAAFVAVLLCSSALFGSAASGAELPTGNNAAKASQGAEAEPEQKKAQDLTDACLALHNKYRMENLEVPLPEMKKDESAVELVLKFVEDRAKQGCQKGGHSDANERKGLGENLFLSNDPTCEGAVAAWYNEIQKLNGKYPGTTWDLSIGHFTQMMWEKSTGLACARTTGCTGWNQLFCLYSPPGNYEGEAPFSEAVWKSIKKRDGLSGAMALAPVSTGALAVAAGALLHVLVA</sequence>
<accession>A0A2A9M5A9</accession>
<feature type="domain" description="SCP" evidence="2">
    <location>
        <begin position="88"/>
        <end position="227"/>
    </location>
</feature>
<comment type="caution">
    <text evidence="3">The sequence shown here is derived from an EMBL/GenBank/DDBJ whole genome shotgun (WGS) entry which is preliminary data.</text>
</comment>
<reference evidence="3 4" key="1">
    <citation type="submission" date="2017-09" db="EMBL/GenBank/DDBJ databases">
        <title>Genome sequencing of Besnoitia besnoiti strain Bb-Ger1.</title>
        <authorList>
            <person name="Schares G."/>
            <person name="Venepally P."/>
            <person name="Lorenzi H.A."/>
        </authorList>
    </citation>
    <scope>NUCLEOTIDE SEQUENCE [LARGE SCALE GENOMIC DNA]</scope>
    <source>
        <strain evidence="3 4">Bb-Ger1</strain>
    </source>
</reference>
<organism evidence="3 4">
    <name type="scientific">Besnoitia besnoiti</name>
    <name type="common">Apicomplexan protozoan</name>
    <dbReference type="NCBI Taxonomy" id="94643"/>
    <lineage>
        <taxon>Eukaryota</taxon>
        <taxon>Sar</taxon>
        <taxon>Alveolata</taxon>
        <taxon>Apicomplexa</taxon>
        <taxon>Conoidasida</taxon>
        <taxon>Coccidia</taxon>
        <taxon>Eucoccidiorida</taxon>
        <taxon>Eimeriorina</taxon>
        <taxon>Sarcocystidae</taxon>
        <taxon>Besnoitia</taxon>
    </lineage>
</organism>
<protein>
    <submittedName>
        <fullName evidence="3">SCP family extracellular subfamily protein</fullName>
    </submittedName>
</protein>
<dbReference type="InterPro" id="IPR035940">
    <property type="entry name" value="CAP_sf"/>
</dbReference>
<dbReference type="GO" id="GO:0005576">
    <property type="term" value="C:extracellular region"/>
    <property type="evidence" value="ECO:0007669"/>
    <property type="project" value="InterPro"/>
</dbReference>
<evidence type="ECO:0000256" key="1">
    <source>
        <dbReference type="SAM" id="Phobius"/>
    </source>
</evidence>
<dbReference type="InterPro" id="IPR014044">
    <property type="entry name" value="CAP_dom"/>
</dbReference>
<dbReference type="GeneID" id="40306763"/>
<keyword evidence="4" id="KW-1185">Reference proteome</keyword>
<dbReference type="PANTHER" id="PTHR10334">
    <property type="entry name" value="CYSTEINE-RICH SECRETORY PROTEIN-RELATED"/>
    <property type="match status" value="1"/>
</dbReference>
<dbReference type="SMART" id="SM00198">
    <property type="entry name" value="SCP"/>
    <property type="match status" value="1"/>
</dbReference>
<keyword evidence="1" id="KW-0472">Membrane</keyword>
<proteinExistence type="predicted"/>
<dbReference type="PRINTS" id="PR00837">
    <property type="entry name" value="V5TPXLIKE"/>
</dbReference>